<protein>
    <recommendedName>
        <fullName evidence="2">Calmodulin</fullName>
    </recommendedName>
</protein>
<organism evidence="1">
    <name type="scientific">Leptocylindrus danicus</name>
    <dbReference type="NCBI Taxonomy" id="163516"/>
    <lineage>
        <taxon>Eukaryota</taxon>
        <taxon>Sar</taxon>
        <taxon>Stramenopiles</taxon>
        <taxon>Ochrophyta</taxon>
        <taxon>Bacillariophyta</taxon>
        <taxon>Coscinodiscophyceae</taxon>
        <taxon>Chaetocerotophycidae</taxon>
        <taxon>Leptocylindrales</taxon>
        <taxon>Leptocylindraceae</taxon>
        <taxon>Leptocylindrus</taxon>
    </lineage>
</organism>
<dbReference type="AlphaFoldDB" id="A0A7S2KI69"/>
<accession>A0A7S2KI69</accession>
<dbReference type="EMBL" id="HBGY01014194">
    <property type="protein sequence ID" value="CAD9576743.1"/>
    <property type="molecule type" value="Transcribed_RNA"/>
</dbReference>
<sequence length="739" mass="84968">MHVTAPHHIDDWSRGCAMNDLGVVQCRNQSVVFENSPPDIVLQRIEQLLQEIRQNDVMMADRSRERKKRMSQLLQLNEILSDLPSLEQILESRSSISKGEDKPGDVKRFNEVIAAMKNRYWWSVIVDFHCCLQVGDLRSAYSVDELRSEEETLGERNSSCMINKVDNLWRLYANVSDNSVLGESHFDENLSEQNNILRHLAGQQLLVLGSTYGSHKVNKQHVQLTEITAAVILQAHTRRFLARKLCSGNKFEYGETINKLAEKAISNAPTSPGTEENMLSEHVKHEYTHHDCLPAVGVCSWIDDACNSSSHIDSEAFSNISRSDEVEQINVNGQSMRPITCTGRESDVDADELNFSDLCTTNVIEEESFSCCGQVNKIELLQRIILQDFKEGEFYPRLQVASCLVPAEKVRLFFVDLLQTLDRLPKNNHTSSCCGTDLLLSLLKYFVDKKQVNSLDQYSFQHIIIRLVFELDVDTNRYPDASNICTAFWNFLSMDGAKENDGDCIMVNLELYMKDIQDTSSSYSIEALYNGRKLDIIASRAEKTGLSILHDYAVEHMREERQNEASELLEDLKRYMCEVIPSTTIDELLFIDEVMEEVIILQGNSGQLHSSCVVGLLSNICFPQHQKLDHRDLQHKLSYFFKKNINDFRRIIYDFQEYDYDSHGFLDWRCFQNILYTRSSVYLCRFEVAQLAALLSRSQSEITSLQVNYKHLNRIANGEILSMPLLKFRMRKFLRSKRI</sequence>
<proteinExistence type="predicted"/>
<evidence type="ECO:0008006" key="2">
    <source>
        <dbReference type="Google" id="ProtNLM"/>
    </source>
</evidence>
<gene>
    <name evidence="1" type="ORF">LDAN0321_LOCUS9186</name>
</gene>
<reference evidence="1" key="1">
    <citation type="submission" date="2021-01" db="EMBL/GenBank/DDBJ databases">
        <authorList>
            <person name="Corre E."/>
            <person name="Pelletier E."/>
            <person name="Niang G."/>
            <person name="Scheremetjew M."/>
            <person name="Finn R."/>
            <person name="Kale V."/>
            <person name="Holt S."/>
            <person name="Cochrane G."/>
            <person name="Meng A."/>
            <person name="Brown T."/>
            <person name="Cohen L."/>
        </authorList>
    </citation>
    <scope>NUCLEOTIDE SEQUENCE</scope>
    <source>
        <strain evidence="1">B650</strain>
    </source>
</reference>
<evidence type="ECO:0000313" key="1">
    <source>
        <dbReference type="EMBL" id="CAD9576743.1"/>
    </source>
</evidence>
<name>A0A7S2KI69_9STRA</name>